<evidence type="ECO:0000313" key="2">
    <source>
        <dbReference type="Proteomes" id="UP000460626"/>
    </source>
</evidence>
<dbReference type="EMBL" id="WTYH01000001">
    <property type="protein sequence ID" value="MXO94001.1"/>
    <property type="molecule type" value="Genomic_DNA"/>
</dbReference>
<evidence type="ECO:0000313" key="1">
    <source>
        <dbReference type="EMBL" id="MXO94001.1"/>
    </source>
</evidence>
<reference evidence="1 2" key="1">
    <citation type="submission" date="2019-12" db="EMBL/GenBank/DDBJ databases">
        <title>Genomic-based taxomic classification of the family Erythrobacteraceae.</title>
        <authorList>
            <person name="Xu L."/>
        </authorList>
    </citation>
    <scope>NUCLEOTIDE SEQUENCE [LARGE SCALE GENOMIC DNA]</scope>
    <source>
        <strain evidence="1 2">RC4-10-4</strain>
    </source>
</reference>
<dbReference type="OrthoDB" id="7630206at2"/>
<dbReference type="InterPro" id="IPR045617">
    <property type="entry name" value="DUF6445"/>
</dbReference>
<keyword evidence="2" id="KW-1185">Reference proteome</keyword>
<comment type="caution">
    <text evidence="1">The sequence shown here is derived from an EMBL/GenBank/DDBJ whole genome shotgun (WGS) entry which is preliminary data.</text>
</comment>
<dbReference type="RefSeq" id="WP_131453275.1">
    <property type="nucleotide sequence ID" value="NZ_BMJK01000001.1"/>
</dbReference>
<sequence>MRRAAVDPARGAAQVGMTVTQQPRVSIHRLGNEGQPLVVIDNVCGRSGELLESGRRATFQPGGASYPGVRSWCSPDFLEPVRPLLFQVLQQVFGFRQGVSMDVSTYSLVTLPEGELAPLQRIPHYDHAAGEVIAVMYYLLGRESGGTAFYRHRRTGFETISEDRVDAYNAGLATDEREYGAPPPRYHVGSDERFEEIGRVDAAPDRLALYRGRLLHSGVIPDPAALTDDPASGRLTINMFLRGR</sequence>
<accession>A0A845A0E2</accession>
<organism evidence="1 2">
    <name type="scientific">Aurantiacibacter arachoides</name>
    <dbReference type="NCBI Taxonomy" id="1850444"/>
    <lineage>
        <taxon>Bacteria</taxon>
        <taxon>Pseudomonadati</taxon>
        <taxon>Pseudomonadota</taxon>
        <taxon>Alphaproteobacteria</taxon>
        <taxon>Sphingomonadales</taxon>
        <taxon>Erythrobacteraceae</taxon>
        <taxon>Aurantiacibacter</taxon>
    </lineage>
</organism>
<proteinExistence type="predicted"/>
<dbReference type="AlphaFoldDB" id="A0A845A0E2"/>
<protein>
    <submittedName>
        <fullName evidence="1">Uncharacterized protein</fullName>
    </submittedName>
</protein>
<gene>
    <name evidence="1" type="ORF">GRI62_10350</name>
</gene>
<dbReference type="Proteomes" id="UP000460626">
    <property type="component" value="Unassembled WGS sequence"/>
</dbReference>
<name>A0A845A0E2_9SPHN</name>
<dbReference type="Pfam" id="PF20043">
    <property type="entry name" value="DUF6445"/>
    <property type="match status" value="1"/>
</dbReference>